<accession>A0A914LQA8</accession>
<proteinExistence type="predicted"/>
<reference evidence="2" key="1">
    <citation type="submission" date="2022-11" db="UniProtKB">
        <authorList>
            <consortium name="WormBaseParasite"/>
        </authorList>
    </citation>
    <scope>IDENTIFICATION</scope>
</reference>
<sequence>MKSKTVSASTCSLKTFSLPNIFLHINSVNTNTFLKMNNNSLDGSNISSNPLTELTSLEVANILQTKFNLKLGGKVFAFALDSLPYCEDDPVLIIDYLQMDQARIATIATFLLRNGGQAVGTSGHAFRFVDSDALWEAKYKLRRAHPEVFYRVTGPTGILDDNGCAIYLSPIVTAKSVHIKTCTEKSWTTFNSLSINLVIILFFCRKVRKLLPWTIYMSFERARRAESNDTKIIQRKKF</sequence>
<evidence type="ECO:0000313" key="1">
    <source>
        <dbReference type="Proteomes" id="UP000887563"/>
    </source>
</evidence>
<dbReference type="AlphaFoldDB" id="A0A914LQA8"/>
<evidence type="ECO:0000313" key="2">
    <source>
        <dbReference type="WBParaSite" id="Minc3s00753g16899"/>
    </source>
</evidence>
<protein>
    <submittedName>
        <fullName evidence="2">Uncharacterized protein</fullName>
    </submittedName>
</protein>
<keyword evidence="1" id="KW-1185">Reference proteome</keyword>
<organism evidence="1 2">
    <name type="scientific">Meloidogyne incognita</name>
    <name type="common">Southern root-knot nematode worm</name>
    <name type="synonym">Oxyuris incognita</name>
    <dbReference type="NCBI Taxonomy" id="6306"/>
    <lineage>
        <taxon>Eukaryota</taxon>
        <taxon>Metazoa</taxon>
        <taxon>Ecdysozoa</taxon>
        <taxon>Nematoda</taxon>
        <taxon>Chromadorea</taxon>
        <taxon>Rhabditida</taxon>
        <taxon>Tylenchina</taxon>
        <taxon>Tylenchomorpha</taxon>
        <taxon>Tylenchoidea</taxon>
        <taxon>Meloidogynidae</taxon>
        <taxon>Meloidogyninae</taxon>
        <taxon>Meloidogyne</taxon>
        <taxon>Meloidogyne incognita group</taxon>
    </lineage>
</organism>
<dbReference type="WBParaSite" id="Minc3s00753g16899">
    <property type="protein sequence ID" value="Minc3s00753g16899"/>
    <property type="gene ID" value="Minc3s00753g16899"/>
</dbReference>
<name>A0A914LQA8_MELIC</name>
<dbReference type="Proteomes" id="UP000887563">
    <property type="component" value="Unplaced"/>
</dbReference>